<reference evidence="5" key="1">
    <citation type="submission" date="2016-10" db="EMBL/GenBank/DDBJ databases">
        <authorList>
            <person name="Varghese N."/>
            <person name="Submissions S."/>
        </authorList>
    </citation>
    <scope>NUCLEOTIDE SEQUENCE [LARGE SCALE GENOMIC DNA]</scope>
    <source>
        <strain evidence="5">DSM 19684</strain>
    </source>
</reference>
<evidence type="ECO:0000256" key="2">
    <source>
        <dbReference type="ARBA" id="ARBA00022737"/>
    </source>
</evidence>
<dbReference type="InterPro" id="IPR045078">
    <property type="entry name" value="TST/MPST-like"/>
</dbReference>
<dbReference type="SMART" id="SM00450">
    <property type="entry name" value="RHOD"/>
    <property type="match status" value="2"/>
</dbReference>
<keyword evidence="2" id="KW-0677">Repeat</keyword>
<dbReference type="RefSeq" id="WP_089873723.1">
    <property type="nucleotide sequence ID" value="NZ_FNBH01000002.1"/>
</dbReference>
<dbReference type="Pfam" id="PF00581">
    <property type="entry name" value="Rhodanese"/>
    <property type="match status" value="2"/>
</dbReference>
<keyword evidence="4" id="KW-0670">Pyruvate</keyword>
<evidence type="ECO:0000259" key="3">
    <source>
        <dbReference type="PROSITE" id="PS50206"/>
    </source>
</evidence>
<keyword evidence="1 4" id="KW-0808">Transferase</keyword>
<keyword evidence="5" id="KW-1185">Reference proteome</keyword>
<dbReference type="InterPro" id="IPR001763">
    <property type="entry name" value="Rhodanese-like_dom"/>
</dbReference>
<proteinExistence type="predicted"/>
<dbReference type="Proteomes" id="UP000199203">
    <property type="component" value="Unassembled WGS sequence"/>
</dbReference>
<dbReference type="SUPFAM" id="SSF52821">
    <property type="entry name" value="Rhodanese/Cell cycle control phosphatase"/>
    <property type="match status" value="2"/>
</dbReference>
<dbReference type="EMBL" id="FNBH01000002">
    <property type="protein sequence ID" value="SDF65924.1"/>
    <property type="molecule type" value="Genomic_DNA"/>
</dbReference>
<dbReference type="OrthoDB" id="9770030at2"/>
<evidence type="ECO:0000256" key="1">
    <source>
        <dbReference type="ARBA" id="ARBA00022679"/>
    </source>
</evidence>
<feature type="domain" description="Rhodanese" evidence="3">
    <location>
        <begin position="167"/>
        <end position="276"/>
    </location>
</feature>
<dbReference type="PANTHER" id="PTHR11364">
    <property type="entry name" value="THIOSULFATE SULFERTANSFERASE"/>
    <property type="match status" value="1"/>
</dbReference>
<dbReference type="CDD" id="cd01449">
    <property type="entry name" value="TST_Repeat_2"/>
    <property type="match status" value="1"/>
</dbReference>
<dbReference type="Gene3D" id="3.40.250.10">
    <property type="entry name" value="Rhodanese-like domain"/>
    <property type="match status" value="2"/>
</dbReference>
<protein>
    <submittedName>
        <fullName evidence="4">Thiosulfate/3-mercaptopyruvate sulfurtransferase</fullName>
    </submittedName>
</protein>
<organism evidence="4 5">
    <name type="scientific">Epilithonimonas hungarica</name>
    <dbReference type="NCBI Taxonomy" id="454006"/>
    <lineage>
        <taxon>Bacteria</taxon>
        <taxon>Pseudomonadati</taxon>
        <taxon>Bacteroidota</taxon>
        <taxon>Flavobacteriia</taxon>
        <taxon>Flavobacteriales</taxon>
        <taxon>Weeksellaceae</taxon>
        <taxon>Chryseobacterium group</taxon>
        <taxon>Epilithonimonas</taxon>
    </lineage>
</organism>
<dbReference type="GO" id="GO:0004792">
    <property type="term" value="F:thiosulfate-cyanide sulfurtransferase activity"/>
    <property type="evidence" value="ECO:0007669"/>
    <property type="project" value="TreeGrafter"/>
</dbReference>
<dbReference type="CDD" id="cd01448">
    <property type="entry name" value="TST_Repeat_1"/>
    <property type="match status" value="1"/>
</dbReference>
<gene>
    <name evidence="4" type="ORF">SAMN05421825_1827</name>
</gene>
<evidence type="ECO:0000313" key="5">
    <source>
        <dbReference type="Proteomes" id="UP000199203"/>
    </source>
</evidence>
<sequence>MKNQLPIIEVAELFTKSENLDLRIFDVRTGPDANTEYRKKHLGNSVFVDLNSDLAEIDDPKFGGRHPLPKFENFIKTIGKLGIDKDSHVVIYDDKNGANAAARFWWMLKAAGHQNVQVLNGGLQFAENQNYPLSSNDNSYPETKYISDYTDWQLPQVWIDNVRSASQDMDSVIVDVRESQRYQGITEPIDLVAGHIPNAKNYPFSDNLDENGLFKSPEVLKDLYSELFEKYDKSKIIFHCGSGVTACHSLLALDYAGFDIPNLYVGSWSEWSRNGI</sequence>
<feature type="domain" description="Rhodanese" evidence="3">
    <location>
        <begin position="21"/>
        <end position="135"/>
    </location>
</feature>
<dbReference type="InterPro" id="IPR036873">
    <property type="entry name" value="Rhodanese-like_dom_sf"/>
</dbReference>
<accession>A0A1G7MW07</accession>
<dbReference type="AlphaFoldDB" id="A0A1G7MW07"/>
<dbReference type="PANTHER" id="PTHR11364:SF27">
    <property type="entry name" value="SULFURTRANSFERASE"/>
    <property type="match status" value="1"/>
</dbReference>
<dbReference type="STRING" id="454006.SAMN05421825_1827"/>
<evidence type="ECO:0000313" key="4">
    <source>
        <dbReference type="EMBL" id="SDF65924.1"/>
    </source>
</evidence>
<name>A0A1G7MW07_9FLAO</name>
<dbReference type="PROSITE" id="PS50206">
    <property type="entry name" value="RHODANESE_3"/>
    <property type="match status" value="2"/>
</dbReference>